<name>A0A4U5NJH6_STECR</name>
<evidence type="ECO:0000313" key="3">
    <source>
        <dbReference type="Proteomes" id="UP000298663"/>
    </source>
</evidence>
<feature type="region of interest" description="Disordered" evidence="1">
    <location>
        <begin position="71"/>
        <end position="168"/>
    </location>
</feature>
<sequence>MQLCNRCATVSNALALHHFSFAASDRVVVRFESSAGLQIAPVWSNTLDRFTRIVVYSALLLVPALAATQCANTKKKKRENQARAASVEGRRGANGARGSGRADAGRERHARARDAGLPSDPSDPTAAEERRRNEARAEEQGPEDLHGTRARDPSLQNPHHPGEVGREGQKVSYLTRFRDFWGVRREIWWVGEEARCE</sequence>
<dbReference type="EMBL" id="AZBU02000004">
    <property type="protein sequence ID" value="TKR83036.1"/>
    <property type="molecule type" value="Genomic_DNA"/>
</dbReference>
<keyword evidence="3" id="KW-1185">Reference proteome</keyword>
<proteinExistence type="predicted"/>
<feature type="compositionally biased region" description="Low complexity" evidence="1">
    <location>
        <begin position="93"/>
        <end position="102"/>
    </location>
</feature>
<dbReference type="Proteomes" id="UP000298663">
    <property type="component" value="Unassembled WGS sequence"/>
</dbReference>
<reference evidence="2 3" key="1">
    <citation type="journal article" date="2015" name="Genome Biol.">
        <title>Comparative genomics of Steinernema reveals deeply conserved gene regulatory networks.</title>
        <authorList>
            <person name="Dillman A.R."/>
            <person name="Macchietto M."/>
            <person name="Porter C.F."/>
            <person name="Rogers A."/>
            <person name="Williams B."/>
            <person name="Antoshechkin I."/>
            <person name="Lee M.M."/>
            <person name="Goodwin Z."/>
            <person name="Lu X."/>
            <person name="Lewis E.E."/>
            <person name="Goodrich-Blair H."/>
            <person name="Stock S.P."/>
            <person name="Adams B.J."/>
            <person name="Sternberg P.W."/>
            <person name="Mortazavi A."/>
        </authorList>
    </citation>
    <scope>NUCLEOTIDE SEQUENCE [LARGE SCALE GENOMIC DNA]</scope>
    <source>
        <strain evidence="2 3">ALL</strain>
    </source>
</reference>
<comment type="caution">
    <text evidence="2">The sequence shown here is derived from an EMBL/GenBank/DDBJ whole genome shotgun (WGS) entry which is preliminary data.</text>
</comment>
<reference evidence="2 3" key="2">
    <citation type="journal article" date="2019" name="G3 (Bethesda)">
        <title>Hybrid Assembly of the Genome of the Entomopathogenic Nematode Steinernema carpocapsae Identifies the X-Chromosome.</title>
        <authorList>
            <person name="Serra L."/>
            <person name="Macchietto M."/>
            <person name="Macias-Munoz A."/>
            <person name="McGill C.J."/>
            <person name="Rodriguez I.M."/>
            <person name="Rodriguez B."/>
            <person name="Murad R."/>
            <person name="Mortazavi A."/>
        </authorList>
    </citation>
    <scope>NUCLEOTIDE SEQUENCE [LARGE SCALE GENOMIC DNA]</scope>
    <source>
        <strain evidence="2 3">ALL</strain>
    </source>
</reference>
<evidence type="ECO:0000313" key="2">
    <source>
        <dbReference type="EMBL" id="TKR83036.1"/>
    </source>
</evidence>
<protein>
    <submittedName>
        <fullName evidence="2">Uncharacterized protein</fullName>
    </submittedName>
</protein>
<dbReference type="AlphaFoldDB" id="A0A4U5NJH6"/>
<feature type="compositionally biased region" description="Basic and acidic residues" evidence="1">
    <location>
        <begin position="127"/>
        <end position="152"/>
    </location>
</feature>
<organism evidence="2 3">
    <name type="scientific">Steinernema carpocapsae</name>
    <name type="common">Entomopathogenic nematode</name>
    <dbReference type="NCBI Taxonomy" id="34508"/>
    <lineage>
        <taxon>Eukaryota</taxon>
        <taxon>Metazoa</taxon>
        <taxon>Ecdysozoa</taxon>
        <taxon>Nematoda</taxon>
        <taxon>Chromadorea</taxon>
        <taxon>Rhabditida</taxon>
        <taxon>Tylenchina</taxon>
        <taxon>Panagrolaimomorpha</taxon>
        <taxon>Strongyloidoidea</taxon>
        <taxon>Steinernematidae</taxon>
        <taxon>Steinernema</taxon>
    </lineage>
</organism>
<evidence type="ECO:0000256" key="1">
    <source>
        <dbReference type="SAM" id="MobiDB-lite"/>
    </source>
</evidence>
<accession>A0A4U5NJH6</accession>
<gene>
    <name evidence="2" type="ORF">L596_016690</name>
</gene>